<reference evidence="1 2" key="2">
    <citation type="journal article" date="2013" name="Plant Cell Physiol.">
        <title>Rice Annotation Project Database (RAP-DB): an integrative and interactive database for rice genomics.</title>
        <authorList>
            <person name="Sakai H."/>
            <person name="Lee S.S."/>
            <person name="Tanaka T."/>
            <person name="Numa H."/>
            <person name="Kim J."/>
            <person name="Kawahara Y."/>
            <person name="Wakimoto H."/>
            <person name="Yang C.C."/>
            <person name="Iwamoto M."/>
            <person name="Abe T."/>
            <person name="Yamada Y."/>
            <person name="Muto A."/>
            <person name="Inokuchi H."/>
            <person name="Ikemura T."/>
            <person name="Matsumoto T."/>
            <person name="Sasaki T."/>
            <person name="Itoh T."/>
        </authorList>
    </citation>
    <scope>NUCLEOTIDE SEQUENCE [LARGE SCALE GENOMIC DNA]</scope>
    <source>
        <strain evidence="2">cv. Nipponbare</strain>
    </source>
</reference>
<dbReference type="InParanoid" id="A0A0P0XB03"/>
<evidence type="ECO:0000313" key="2">
    <source>
        <dbReference type="Proteomes" id="UP000059680"/>
    </source>
</evidence>
<keyword evidence="2" id="KW-1185">Reference proteome</keyword>
<sequence length="70" mass="7583">MMFLSHLRAFPFSISASRICSVPSASSMFGISTLKWNSGMKAELAPLFLMLPLLSLGDVSPLLPTMFTTS</sequence>
<proteinExistence type="predicted"/>
<protein>
    <submittedName>
        <fullName evidence="1">Os08g0116632 protein</fullName>
    </submittedName>
</protein>
<reference evidence="1 2" key="3">
    <citation type="journal article" date="2013" name="Rice">
        <title>Improvement of the Oryza sativa Nipponbare reference genome using next generation sequence and optical map data.</title>
        <authorList>
            <person name="Kawahara Y."/>
            <person name="de la Bastide M."/>
            <person name="Hamilton J.P."/>
            <person name="Kanamori H."/>
            <person name="McCombie W.R."/>
            <person name="Ouyang S."/>
            <person name="Schwartz D.C."/>
            <person name="Tanaka T."/>
            <person name="Wu J."/>
            <person name="Zhou S."/>
            <person name="Childs K.L."/>
            <person name="Davidson R.M."/>
            <person name="Lin H."/>
            <person name="Quesada-Ocampo L."/>
            <person name="Vaillancourt B."/>
            <person name="Sakai H."/>
            <person name="Lee S.S."/>
            <person name="Kim J."/>
            <person name="Numa H."/>
            <person name="Itoh T."/>
            <person name="Buell C.R."/>
            <person name="Matsumoto T."/>
        </authorList>
    </citation>
    <scope>NUCLEOTIDE SEQUENCE [LARGE SCALE GENOMIC DNA]</scope>
    <source>
        <strain evidence="2">cv. Nipponbare</strain>
    </source>
</reference>
<dbReference type="AlphaFoldDB" id="A0A0P0XB03"/>
<dbReference type="Proteomes" id="UP000059680">
    <property type="component" value="Chromosome 8"/>
</dbReference>
<reference evidence="2" key="1">
    <citation type="journal article" date="2005" name="Nature">
        <title>The map-based sequence of the rice genome.</title>
        <authorList>
            <consortium name="International rice genome sequencing project (IRGSP)"/>
            <person name="Matsumoto T."/>
            <person name="Wu J."/>
            <person name="Kanamori H."/>
            <person name="Katayose Y."/>
            <person name="Fujisawa M."/>
            <person name="Namiki N."/>
            <person name="Mizuno H."/>
            <person name="Yamamoto K."/>
            <person name="Antonio B.A."/>
            <person name="Baba T."/>
            <person name="Sakata K."/>
            <person name="Nagamura Y."/>
            <person name="Aoki H."/>
            <person name="Arikawa K."/>
            <person name="Arita K."/>
            <person name="Bito T."/>
            <person name="Chiden Y."/>
            <person name="Fujitsuka N."/>
            <person name="Fukunaka R."/>
            <person name="Hamada M."/>
            <person name="Harada C."/>
            <person name="Hayashi A."/>
            <person name="Hijishita S."/>
            <person name="Honda M."/>
            <person name="Hosokawa S."/>
            <person name="Ichikawa Y."/>
            <person name="Idonuma A."/>
            <person name="Iijima M."/>
            <person name="Ikeda M."/>
            <person name="Ikeno M."/>
            <person name="Ito K."/>
            <person name="Ito S."/>
            <person name="Ito T."/>
            <person name="Ito Y."/>
            <person name="Ito Y."/>
            <person name="Iwabuchi A."/>
            <person name="Kamiya K."/>
            <person name="Karasawa W."/>
            <person name="Kurita K."/>
            <person name="Katagiri S."/>
            <person name="Kikuta A."/>
            <person name="Kobayashi H."/>
            <person name="Kobayashi N."/>
            <person name="Machita K."/>
            <person name="Maehara T."/>
            <person name="Masukawa M."/>
            <person name="Mizubayashi T."/>
            <person name="Mukai Y."/>
            <person name="Nagasaki H."/>
            <person name="Nagata Y."/>
            <person name="Naito S."/>
            <person name="Nakashima M."/>
            <person name="Nakama Y."/>
            <person name="Nakamichi Y."/>
            <person name="Nakamura M."/>
            <person name="Meguro A."/>
            <person name="Negishi M."/>
            <person name="Ohta I."/>
            <person name="Ohta T."/>
            <person name="Okamoto M."/>
            <person name="Ono N."/>
            <person name="Saji S."/>
            <person name="Sakaguchi M."/>
            <person name="Sakai K."/>
            <person name="Shibata M."/>
            <person name="Shimokawa T."/>
            <person name="Song J."/>
            <person name="Takazaki Y."/>
            <person name="Terasawa K."/>
            <person name="Tsugane M."/>
            <person name="Tsuji K."/>
            <person name="Ueda S."/>
            <person name="Waki K."/>
            <person name="Yamagata H."/>
            <person name="Yamamoto M."/>
            <person name="Yamamoto S."/>
            <person name="Yamane H."/>
            <person name="Yoshiki S."/>
            <person name="Yoshihara R."/>
            <person name="Yukawa K."/>
            <person name="Zhong H."/>
            <person name="Yano M."/>
            <person name="Yuan Q."/>
            <person name="Ouyang S."/>
            <person name="Liu J."/>
            <person name="Jones K.M."/>
            <person name="Gansberger K."/>
            <person name="Moffat K."/>
            <person name="Hill J."/>
            <person name="Bera J."/>
            <person name="Fadrosh D."/>
            <person name="Jin S."/>
            <person name="Johri S."/>
            <person name="Kim M."/>
            <person name="Overton L."/>
            <person name="Reardon M."/>
            <person name="Tsitrin T."/>
            <person name="Vuong H."/>
            <person name="Weaver B."/>
            <person name="Ciecko A."/>
            <person name="Tallon L."/>
            <person name="Jackson J."/>
            <person name="Pai G."/>
            <person name="Aken S.V."/>
            <person name="Utterback T."/>
            <person name="Reidmuller S."/>
            <person name="Feldblyum T."/>
            <person name="Hsiao J."/>
            <person name="Zismann V."/>
            <person name="Iobst S."/>
            <person name="de Vazeille A.R."/>
            <person name="Buell C.R."/>
            <person name="Ying K."/>
            <person name="Li Y."/>
            <person name="Lu T."/>
            <person name="Huang Y."/>
            <person name="Zhao Q."/>
            <person name="Feng Q."/>
            <person name="Zhang L."/>
            <person name="Zhu J."/>
            <person name="Weng Q."/>
            <person name="Mu J."/>
            <person name="Lu Y."/>
            <person name="Fan D."/>
            <person name="Liu Y."/>
            <person name="Guan J."/>
            <person name="Zhang Y."/>
            <person name="Yu S."/>
            <person name="Liu X."/>
            <person name="Zhang Y."/>
            <person name="Hong G."/>
            <person name="Han B."/>
            <person name="Choisne N."/>
            <person name="Demange N."/>
            <person name="Orjeda G."/>
            <person name="Samain S."/>
            <person name="Cattolico L."/>
            <person name="Pelletier E."/>
            <person name="Couloux A."/>
            <person name="Segurens B."/>
            <person name="Wincker P."/>
            <person name="D'Hont A."/>
            <person name="Scarpelli C."/>
            <person name="Weissenbach J."/>
            <person name="Salanoubat M."/>
            <person name="Quetier F."/>
            <person name="Yu Y."/>
            <person name="Kim H.R."/>
            <person name="Rambo T."/>
            <person name="Currie J."/>
            <person name="Collura K."/>
            <person name="Luo M."/>
            <person name="Yang T."/>
            <person name="Ammiraju J.S.S."/>
            <person name="Engler F."/>
            <person name="Soderlund C."/>
            <person name="Wing R.A."/>
            <person name="Palmer L.E."/>
            <person name="de la Bastide M."/>
            <person name="Spiegel L."/>
            <person name="Nascimento L."/>
            <person name="Zutavern T."/>
            <person name="O'Shaughnessy A."/>
            <person name="Dike S."/>
            <person name="Dedhia N."/>
            <person name="Preston R."/>
            <person name="Balija V."/>
            <person name="McCombie W.R."/>
            <person name="Chow T."/>
            <person name="Chen H."/>
            <person name="Chung M."/>
            <person name="Chen C."/>
            <person name="Shaw J."/>
            <person name="Wu H."/>
            <person name="Hsiao K."/>
            <person name="Chao Y."/>
            <person name="Chu M."/>
            <person name="Cheng C."/>
            <person name="Hour A."/>
            <person name="Lee P."/>
            <person name="Lin S."/>
            <person name="Lin Y."/>
            <person name="Liou J."/>
            <person name="Liu S."/>
            <person name="Hsing Y."/>
            <person name="Raghuvanshi S."/>
            <person name="Mohanty A."/>
            <person name="Bharti A.K."/>
            <person name="Gaur A."/>
            <person name="Gupta V."/>
            <person name="Kumar D."/>
            <person name="Ravi V."/>
            <person name="Vij S."/>
            <person name="Kapur A."/>
            <person name="Khurana P."/>
            <person name="Khurana P."/>
            <person name="Khurana J.P."/>
            <person name="Tyagi A.K."/>
            <person name="Gaikwad K."/>
            <person name="Singh A."/>
            <person name="Dalal V."/>
            <person name="Srivastava S."/>
            <person name="Dixit A."/>
            <person name="Pal A.K."/>
            <person name="Ghazi I.A."/>
            <person name="Yadav M."/>
            <person name="Pandit A."/>
            <person name="Bhargava A."/>
            <person name="Sureshbabu K."/>
            <person name="Batra K."/>
            <person name="Sharma T.R."/>
            <person name="Mohapatra T."/>
            <person name="Singh N.K."/>
            <person name="Messing J."/>
            <person name="Nelson A.B."/>
            <person name="Fuks G."/>
            <person name="Kavchok S."/>
            <person name="Keizer G."/>
            <person name="Linton E."/>
            <person name="Llaca V."/>
            <person name="Song R."/>
            <person name="Tanyolac B."/>
            <person name="Young S."/>
            <person name="Ho-Il K."/>
            <person name="Hahn J.H."/>
            <person name="Sangsakoo G."/>
            <person name="Vanavichit A."/>
            <person name="de Mattos Luiz.A.T."/>
            <person name="Zimmer P.D."/>
            <person name="Malone G."/>
            <person name="Dellagostin O."/>
            <person name="de Oliveira A.C."/>
            <person name="Bevan M."/>
            <person name="Bancroft I."/>
            <person name="Minx P."/>
            <person name="Cordum H."/>
            <person name="Wilson R."/>
            <person name="Cheng Z."/>
            <person name="Jin W."/>
            <person name="Jiang J."/>
            <person name="Leong S.A."/>
            <person name="Iwama H."/>
            <person name="Gojobori T."/>
            <person name="Itoh T."/>
            <person name="Niimura Y."/>
            <person name="Fujii Y."/>
            <person name="Habara T."/>
            <person name="Sakai H."/>
            <person name="Sato Y."/>
            <person name="Wilson G."/>
            <person name="Kumar K."/>
            <person name="McCouch S."/>
            <person name="Juretic N."/>
            <person name="Hoen D."/>
            <person name="Wright S."/>
            <person name="Bruskiewich R."/>
            <person name="Bureau T."/>
            <person name="Miyao A."/>
            <person name="Hirochika H."/>
            <person name="Nishikawa T."/>
            <person name="Kadowaki K."/>
            <person name="Sugiura M."/>
            <person name="Burr B."/>
            <person name="Sasaki T."/>
        </authorList>
    </citation>
    <scope>NUCLEOTIDE SEQUENCE [LARGE SCALE GENOMIC DNA]</scope>
    <source>
        <strain evidence="2">cv. Nipponbare</strain>
    </source>
</reference>
<accession>A0A0P0XB03</accession>
<dbReference type="Gramene" id="Os08t0116632-00">
    <property type="protein sequence ID" value="Os08t0116632-00"/>
    <property type="gene ID" value="Os08g0116632"/>
</dbReference>
<organism evidence="1 2">
    <name type="scientific">Oryza sativa subsp. japonica</name>
    <name type="common">Rice</name>
    <dbReference type="NCBI Taxonomy" id="39947"/>
    <lineage>
        <taxon>Eukaryota</taxon>
        <taxon>Viridiplantae</taxon>
        <taxon>Streptophyta</taxon>
        <taxon>Embryophyta</taxon>
        <taxon>Tracheophyta</taxon>
        <taxon>Spermatophyta</taxon>
        <taxon>Magnoliopsida</taxon>
        <taxon>Liliopsida</taxon>
        <taxon>Poales</taxon>
        <taxon>Poaceae</taxon>
        <taxon>BOP clade</taxon>
        <taxon>Oryzoideae</taxon>
        <taxon>Oryzeae</taxon>
        <taxon>Oryzinae</taxon>
        <taxon>Oryza</taxon>
        <taxon>Oryza sativa</taxon>
    </lineage>
</organism>
<dbReference type="PaxDb" id="39947-A0A0P0XB03"/>
<gene>
    <name evidence="1" type="ordered locus">Os08g0116632</name>
    <name evidence="1" type="ORF">OSNPB_080116632</name>
</gene>
<name>A0A0P0XB03_ORYSJ</name>
<dbReference type="EMBL" id="AP014964">
    <property type="protein sequence ID" value="BAT03556.1"/>
    <property type="molecule type" value="Genomic_DNA"/>
</dbReference>
<evidence type="ECO:0000313" key="1">
    <source>
        <dbReference type="EMBL" id="BAT03556.1"/>
    </source>
</evidence>